<dbReference type="STRING" id="1122149.FD44_GL000823"/>
<comment type="caution">
    <text evidence="1">The sequence shown here is derived from an EMBL/GenBank/DDBJ whole genome shotgun (WGS) entry which is preliminary data.</text>
</comment>
<reference evidence="1 2" key="1">
    <citation type="journal article" date="2019" name="Appl. Microbiol. Biotechnol.">
        <title>Uncovering carbohydrate metabolism through a genotype-phenotype association study of 56 lactic acid bacteria genomes.</title>
        <authorList>
            <person name="Buron-Moles G."/>
            <person name="Chailyan A."/>
            <person name="Dolejs I."/>
            <person name="Forster J."/>
            <person name="Miks M.H."/>
        </authorList>
    </citation>
    <scope>NUCLEOTIDE SEQUENCE [LARGE SCALE GENOMIC DNA]</scope>
    <source>
        <strain evidence="1 2">ATCC 49373</strain>
    </source>
</reference>
<name>A0A4R5NG35_9LACO</name>
<evidence type="ECO:0000313" key="2">
    <source>
        <dbReference type="Proteomes" id="UP000294854"/>
    </source>
</evidence>
<dbReference type="Proteomes" id="UP000294854">
    <property type="component" value="Unassembled WGS sequence"/>
</dbReference>
<dbReference type="AlphaFoldDB" id="A0A4R5NG35"/>
<keyword evidence="2" id="KW-1185">Reference proteome</keyword>
<dbReference type="EMBL" id="PUFO01000088">
    <property type="protein sequence ID" value="TDG73226.1"/>
    <property type="molecule type" value="Genomic_DNA"/>
</dbReference>
<evidence type="ECO:0000313" key="1">
    <source>
        <dbReference type="EMBL" id="TDG73226.1"/>
    </source>
</evidence>
<organism evidence="1 2">
    <name type="scientific">Secundilactobacillus malefermentans</name>
    <dbReference type="NCBI Taxonomy" id="176292"/>
    <lineage>
        <taxon>Bacteria</taxon>
        <taxon>Bacillati</taxon>
        <taxon>Bacillota</taxon>
        <taxon>Bacilli</taxon>
        <taxon>Lactobacillales</taxon>
        <taxon>Lactobacillaceae</taxon>
        <taxon>Secundilactobacillus</taxon>
    </lineage>
</organism>
<proteinExistence type="predicted"/>
<accession>A0A4R5NG35</accession>
<protein>
    <submittedName>
        <fullName evidence="1">Uncharacterized protein</fullName>
    </submittedName>
</protein>
<sequence length="148" mass="16765">MTKPYVPQIIANWIEKESQNFTVSEALKNQPLPESVQTYLELTRSSDQLIEAWNNGYQIDEGTEGSMSAIIPESEEDLMVMQAAVGDKNLRIVSEWQGLKVSLDLDSDFATIINDGRGLIIDTNFLDGLTGDFVDVDYIMYDMRKYEN</sequence>
<dbReference type="RefSeq" id="WP_010620269.1">
    <property type="nucleotide sequence ID" value="NZ_PUFO01000088.1"/>
</dbReference>
<gene>
    <name evidence="1" type="ORF">C5L31_001988</name>
</gene>